<dbReference type="EMBL" id="OQ829281">
    <property type="protein sequence ID" value="WHS68253.1"/>
    <property type="molecule type" value="Genomic_DNA"/>
</dbReference>
<feature type="transmembrane region" description="Helical" evidence="1">
    <location>
        <begin position="7"/>
        <end position="24"/>
    </location>
</feature>
<sequence length="53" mass="5854">MKTLLKIILSVFFLFLSAFFWLFGGDLIAGIFFILAVWPAISTTVAGTNLKLS</sequence>
<name>A0AAF0RCX6_9CAUD</name>
<evidence type="ECO:0000313" key="3">
    <source>
        <dbReference type="Proteomes" id="UP001223176"/>
    </source>
</evidence>
<keyword evidence="1" id="KW-0812">Transmembrane</keyword>
<protein>
    <submittedName>
        <fullName evidence="2">Uncharacterized protein</fullName>
    </submittedName>
</protein>
<reference evidence="2" key="1">
    <citation type="submission" date="2023-04" db="EMBL/GenBank/DDBJ databases">
        <title>Isolation and Characterization of Novel Plasmid-specific Phages Infecting Bacteria Carrying Diverse Conjugative Plasmids.</title>
        <authorList>
            <person name="Parra B."/>
            <person name="Cockx B."/>
            <person name="Lutz V.T."/>
            <person name="Bronsted L."/>
            <person name="Smets B.F."/>
            <person name="Dechesne A."/>
        </authorList>
    </citation>
    <scope>NUCLEOTIDE SEQUENCE</scope>
</reference>
<dbReference type="Proteomes" id="UP001223176">
    <property type="component" value="Segment"/>
</dbReference>
<organism evidence="2 3">
    <name type="scientific">phage PKM.Lu.22.1</name>
    <dbReference type="NCBI Taxonomy" id="3049197"/>
    <lineage>
        <taxon>Viruses</taxon>
        <taxon>Duplodnaviria</taxon>
        <taxon>Heunggongvirae</taxon>
        <taxon>Uroviricota</taxon>
        <taxon>Caudoviricetes</taxon>
        <taxon>Grimontviridae</taxon>
    </lineage>
</organism>
<evidence type="ECO:0000256" key="1">
    <source>
        <dbReference type="SAM" id="Phobius"/>
    </source>
</evidence>
<proteinExistence type="predicted"/>
<keyword evidence="3" id="KW-1185">Reference proteome</keyword>
<keyword evidence="1" id="KW-1133">Transmembrane helix</keyword>
<feature type="transmembrane region" description="Helical" evidence="1">
    <location>
        <begin position="30"/>
        <end position="50"/>
    </location>
</feature>
<evidence type="ECO:0000313" key="2">
    <source>
        <dbReference type="EMBL" id="WHS68253.1"/>
    </source>
</evidence>
<accession>A0AAF0RCX6</accession>
<keyword evidence="1" id="KW-0472">Membrane</keyword>